<dbReference type="Proteomes" id="UP000328092">
    <property type="component" value="Unassembled WGS sequence"/>
</dbReference>
<feature type="transmembrane region" description="Helical" evidence="1">
    <location>
        <begin position="25"/>
        <end position="49"/>
    </location>
</feature>
<proteinExistence type="predicted"/>
<accession>A0A508SUT6</accession>
<feature type="transmembrane region" description="Helical" evidence="1">
    <location>
        <begin position="55"/>
        <end position="79"/>
    </location>
</feature>
<evidence type="ECO:0000313" key="2">
    <source>
        <dbReference type="EMBL" id="VIO65491.1"/>
    </source>
</evidence>
<keyword evidence="1" id="KW-1133">Transmembrane helix</keyword>
<gene>
    <name evidence="2" type="ORF">CI1B_05930</name>
</gene>
<dbReference type="RefSeq" id="WP_139857352.1">
    <property type="nucleotide sequence ID" value="NZ_CAADFC020000004.1"/>
</dbReference>
<dbReference type="EMBL" id="CAADFC020000004">
    <property type="protein sequence ID" value="VIO65491.1"/>
    <property type="molecule type" value="Genomic_DNA"/>
</dbReference>
<dbReference type="OrthoDB" id="8255323at2"/>
<evidence type="ECO:0000313" key="3">
    <source>
        <dbReference type="Proteomes" id="UP000328092"/>
    </source>
</evidence>
<name>A0A508SUT6_9BRAD</name>
<keyword evidence="1" id="KW-0812">Transmembrane</keyword>
<keyword evidence="3" id="KW-1185">Reference proteome</keyword>
<protein>
    <submittedName>
        <fullName evidence="2">Uncharacterized protein</fullName>
    </submittedName>
</protein>
<evidence type="ECO:0000256" key="1">
    <source>
        <dbReference type="SAM" id="Phobius"/>
    </source>
</evidence>
<comment type="caution">
    <text evidence="2">The sequence shown here is derived from an EMBL/GenBank/DDBJ whole genome shotgun (WGS) entry which is preliminary data.</text>
</comment>
<organism evidence="2 3">
    <name type="scientific">Bradyrhizobium ivorense</name>
    <dbReference type="NCBI Taxonomy" id="2511166"/>
    <lineage>
        <taxon>Bacteria</taxon>
        <taxon>Pseudomonadati</taxon>
        <taxon>Pseudomonadota</taxon>
        <taxon>Alphaproteobacteria</taxon>
        <taxon>Hyphomicrobiales</taxon>
        <taxon>Nitrobacteraceae</taxon>
        <taxon>Bradyrhizobium</taxon>
    </lineage>
</organism>
<sequence length="84" mass="8608">MSETGTTSPVPPAPPPRRHGCATAFMVLFGIILLLPGLCAILFGFGILADQRPDATILALILLGLLVGSAGVLLIYAAIKGPRA</sequence>
<dbReference type="AlphaFoldDB" id="A0A508SUT6"/>
<reference evidence="2" key="1">
    <citation type="submission" date="2019-02" db="EMBL/GenBank/DDBJ databases">
        <authorList>
            <person name="Pothier F.J."/>
        </authorList>
    </citation>
    <scope>NUCLEOTIDE SEQUENCE</scope>
    <source>
        <strain evidence="2">CI-1B</strain>
    </source>
</reference>
<keyword evidence="1" id="KW-0472">Membrane</keyword>